<comment type="caution">
    <text evidence="3">The sequence shown here is derived from an EMBL/GenBank/DDBJ whole genome shotgun (WGS) entry which is preliminary data.</text>
</comment>
<dbReference type="Gene3D" id="1.20.1280.50">
    <property type="match status" value="1"/>
</dbReference>
<feature type="domain" description="F-box" evidence="2">
    <location>
        <begin position="93"/>
        <end position="154"/>
    </location>
</feature>
<protein>
    <recommendedName>
        <fullName evidence="2">F-box domain-containing protein</fullName>
    </recommendedName>
</protein>
<accession>A0AAW0E0E7</accession>
<feature type="coiled-coil region" evidence="1">
    <location>
        <begin position="46"/>
        <end position="80"/>
    </location>
</feature>
<gene>
    <name evidence="3" type="ORF">R3P38DRAFT_1196464</name>
</gene>
<dbReference type="InterPro" id="IPR001810">
    <property type="entry name" value="F-box_dom"/>
</dbReference>
<evidence type="ECO:0000313" key="4">
    <source>
        <dbReference type="Proteomes" id="UP001362999"/>
    </source>
</evidence>
<organism evidence="3 4">
    <name type="scientific">Favolaschia claudopus</name>
    <dbReference type="NCBI Taxonomy" id="2862362"/>
    <lineage>
        <taxon>Eukaryota</taxon>
        <taxon>Fungi</taxon>
        <taxon>Dikarya</taxon>
        <taxon>Basidiomycota</taxon>
        <taxon>Agaricomycotina</taxon>
        <taxon>Agaricomycetes</taxon>
        <taxon>Agaricomycetidae</taxon>
        <taxon>Agaricales</taxon>
        <taxon>Marasmiineae</taxon>
        <taxon>Mycenaceae</taxon>
        <taxon>Favolaschia</taxon>
    </lineage>
</organism>
<dbReference type="Pfam" id="PF12937">
    <property type="entry name" value="F-box-like"/>
    <property type="match status" value="1"/>
</dbReference>
<keyword evidence="4" id="KW-1185">Reference proteome</keyword>
<evidence type="ECO:0000256" key="1">
    <source>
        <dbReference type="SAM" id="Coils"/>
    </source>
</evidence>
<proteinExistence type="predicted"/>
<dbReference type="EMBL" id="JAWWNJ010000004">
    <property type="protein sequence ID" value="KAK7058221.1"/>
    <property type="molecule type" value="Genomic_DNA"/>
</dbReference>
<sequence>MAVLHEESGFTSFCLPTPAEVENIRELARFGALPTGLELSKLQSTMANAPAEIQHYETEIETLQKEISRLASERTSLESYLNLCRSILSPVHKLPNELLAEIFDLCVPEQLYWISDTITTDDEMNRLAHSHLLQLAQVCTRWYLIAMHTPKLWSLITVDVDYWGISDGVTSILGNLLESSLARGQDFPLTLDIGIAYNISSNGEVIAEMLLQHAHRWREVYIWSRGTPNMAFSSAMMKLDQLNSRSADILTTNPYYLGRS</sequence>
<evidence type="ECO:0000259" key="2">
    <source>
        <dbReference type="Pfam" id="PF12937"/>
    </source>
</evidence>
<dbReference type="InterPro" id="IPR036047">
    <property type="entry name" value="F-box-like_dom_sf"/>
</dbReference>
<dbReference type="SUPFAM" id="SSF81383">
    <property type="entry name" value="F-box domain"/>
    <property type="match status" value="1"/>
</dbReference>
<name>A0AAW0E0E7_9AGAR</name>
<dbReference type="Proteomes" id="UP001362999">
    <property type="component" value="Unassembled WGS sequence"/>
</dbReference>
<keyword evidence="1" id="KW-0175">Coiled coil</keyword>
<evidence type="ECO:0000313" key="3">
    <source>
        <dbReference type="EMBL" id="KAK7058221.1"/>
    </source>
</evidence>
<reference evidence="3 4" key="1">
    <citation type="journal article" date="2024" name="J Genomics">
        <title>Draft genome sequencing and assembly of Favolaschia claudopus CIRM-BRFM 2984 isolated from oak limbs.</title>
        <authorList>
            <person name="Navarro D."/>
            <person name="Drula E."/>
            <person name="Chaduli D."/>
            <person name="Cazenave R."/>
            <person name="Ahrendt S."/>
            <person name="Wang J."/>
            <person name="Lipzen A."/>
            <person name="Daum C."/>
            <person name="Barry K."/>
            <person name="Grigoriev I.V."/>
            <person name="Favel A."/>
            <person name="Rosso M.N."/>
            <person name="Martin F."/>
        </authorList>
    </citation>
    <scope>NUCLEOTIDE SEQUENCE [LARGE SCALE GENOMIC DNA]</scope>
    <source>
        <strain evidence="3 4">CIRM-BRFM 2984</strain>
    </source>
</reference>
<dbReference type="AlphaFoldDB" id="A0AAW0E0E7"/>